<dbReference type="InterPro" id="IPR016129">
    <property type="entry name" value="Caspase_his_AS"/>
</dbReference>
<dbReference type="GO" id="GO:0042981">
    <property type="term" value="P:regulation of apoptotic process"/>
    <property type="evidence" value="ECO:0007669"/>
    <property type="project" value="InterPro"/>
</dbReference>
<dbReference type="EMBL" id="VSWD01000004">
    <property type="protein sequence ID" value="KAK3104803.1"/>
    <property type="molecule type" value="Genomic_DNA"/>
</dbReference>
<protein>
    <submittedName>
        <fullName evidence="11">Uncharacterized protein</fullName>
    </submittedName>
</protein>
<evidence type="ECO:0000259" key="8">
    <source>
        <dbReference type="PROSITE" id="PS50207"/>
    </source>
</evidence>
<feature type="domain" description="Caspase family p20" evidence="9">
    <location>
        <begin position="133"/>
        <end position="207"/>
    </location>
</feature>
<evidence type="ECO:0000259" key="9">
    <source>
        <dbReference type="PROSITE" id="PS50208"/>
    </source>
</evidence>
<dbReference type="GO" id="GO:0004197">
    <property type="term" value="F:cysteine-type endopeptidase activity"/>
    <property type="evidence" value="ECO:0007669"/>
    <property type="project" value="InterPro"/>
</dbReference>
<keyword evidence="6" id="KW-0865">Zymogen</keyword>
<keyword evidence="5" id="KW-0788">Thiol protease</keyword>
<feature type="domain" description="Caspase family p10" evidence="8">
    <location>
        <begin position="297"/>
        <end position="354"/>
    </location>
</feature>
<dbReference type="PROSITE" id="PS01121">
    <property type="entry name" value="CASPASE_HIS"/>
    <property type="match status" value="1"/>
</dbReference>
<dbReference type="InterPro" id="IPR001309">
    <property type="entry name" value="Pept_C14_p20"/>
</dbReference>
<dbReference type="PANTHER" id="PTHR47901:SF8">
    <property type="entry name" value="CASPASE-3"/>
    <property type="match status" value="1"/>
</dbReference>
<keyword evidence="4" id="KW-0378">Hydrolase</keyword>
<dbReference type="Gene3D" id="3.40.50.1460">
    <property type="match status" value="1"/>
</dbReference>
<dbReference type="SUPFAM" id="SSF52129">
    <property type="entry name" value="Caspase-like"/>
    <property type="match status" value="1"/>
</dbReference>
<evidence type="ECO:0000256" key="2">
    <source>
        <dbReference type="ARBA" id="ARBA00022670"/>
    </source>
</evidence>
<proteinExistence type="inferred from homology"/>
<evidence type="ECO:0000313" key="11">
    <source>
        <dbReference type="EMBL" id="KAK3104803.1"/>
    </source>
</evidence>
<gene>
    <name evidence="11" type="ORF">FSP39_010374</name>
</gene>
<keyword evidence="12" id="KW-1185">Reference proteome</keyword>
<evidence type="ECO:0000256" key="5">
    <source>
        <dbReference type="ARBA" id="ARBA00022807"/>
    </source>
</evidence>
<evidence type="ECO:0000256" key="7">
    <source>
        <dbReference type="RuleBase" id="RU003971"/>
    </source>
</evidence>
<dbReference type="SUPFAM" id="SSF47986">
    <property type="entry name" value="DEATH domain"/>
    <property type="match status" value="1"/>
</dbReference>
<dbReference type="InterPro" id="IPR015917">
    <property type="entry name" value="Pept_C14A"/>
</dbReference>
<name>A0AA88YTD1_PINIB</name>
<dbReference type="Pfam" id="PF00656">
    <property type="entry name" value="Peptidase_C14"/>
    <property type="match status" value="1"/>
</dbReference>
<evidence type="ECO:0000256" key="4">
    <source>
        <dbReference type="ARBA" id="ARBA00022801"/>
    </source>
</evidence>
<feature type="domain" description="CARD" evidence="10">
    <location>
        <begin position="1"/>
        <end position="91"/>
    </location>
</feature>
<dbReference type="PROSITE" id="PS50209">
    <property type="entry name" value="CARD"/>
    <property type="match status" value="1"/>
</dbReference>
<dbReference type="InterPro" id="IPR001315">
    <property type="entry name" value="CARD"/>
</dbReference>
<dbReference type="PROSITE" id="PS01122">
    <property type="entry name" value="CASPASE_CYS"/>
    <property type="match status" value="1"/>
</dbReference>
<dbReference type="Proteomes" id="UP001186944">
    <property type="component" value="Unassembled WGS sequence"/>
</dbReference>
<dbReference type="PROSITE" id="PS50208">
    <property type="entry name" value="CASPASE_P20"/>
    <property type="match status" value="1"/>
</dbReference>
<evidence type="ECO:0000256" key="6">
    <source>
        <dbReference type="ARBA" id="ARBA00023145"/>
    </source>
</evidence>
<dbReference type="Gene3D" id="1.10.533.10">
    <property type="entry name" value="Death Domain, Fas"/>
    <property type="match status" value="1"/>
</dbReference>
<evidence type="ECO:0000313" key="12">
    <source>
        <dbReference type="Proteomes" id="UP001186944"/>
    </source>
</evidence>
<dbReference type="InterPro" id="IPR011029">
    <property type="entry name" value="DEATH-like_dom_sf"/>
</dbReference>
<dbReference type="PROSITE" id="PS50207">
    <property type="entry name" value="CASPASE_P10"/>
    <property type="match status" value="1"/>
</dbReference>
<dbReference type="GO" id="GO:0006915">
    <property type="term" value="P:apoptotic process"/>
    <property type="evidence" value="ECO:0007669"/>
    <property type="project" value="UniProtKB-KW"/>
</dbReference>
<accession>A0AA88YTD1</accession>
<evidence type="ECO:0000259" key="10">
    <source>
        <dbReference type="PROSITE" id="PS50209"/>
    </source>
</evidence>
<comment type="similarity">
    <text evidence="1 7">Belongs to the peptidase C14A family.</text>
</comment>
<evidence type="ECO:0000256" key="3">
    <source>
        <dbReference type="ARBA" id="ARBA00022703"/>
    </source>
</evidence>
<dbReference type="InterPro" id="IPR033139">
    <property type="entry name" value="Caspase_cys_AS"/>
</dbReference>
<dbReference type="SMART" id="SM00114">
    <property type="entry name" value="CARD"/>
    <property type="match status" value="1"/>
</dbReference>
<dbReference type="GO" id="GO:0006508">
    <property type="term" value="P:proteolysis"/>
    <property type="evidence" value="ECO:0007669"/>
    <property type="project" value="UniProtKB-KW"/>
</dbReference>
<dbReference type="CDD" id="cd01671">
    <property type="entry name" value="CARD"/>
    <property type="match status" value="1"/>
</dbReference>
<dbReference type="InterPro" id="IPR029030">
    <property type="entry name" value="Caspase-like_dom_sf"/>
</dbReference>
<dbReference type="PANTHER" id="PTHR47901">
    <property type="entry name" value="CASPASE RECRUITMENT DOMAIN-CONTAINING PROTEIN 18"/>
    <property type="match status" value="1"/>
</dbReference>
<comment type="caution">
    <text evidence="11">The sequence shown here is derived from an EMBL/GenBank/DDBJ whole genome shotgun (WGS) entry which is preliminary data.</text>
</comment>
<dbReference type="SMART" id="SM00115">
    <property type="entry name" value="CASc"/>
    <property type="match status" value="1"/>
</dbReference>
<organism evidence="11 12">
    <name type="scientific">Pinctada imbricata</name>
    <name type="common">Atlantic pearl-oyster</name>
    <name type="synonym">Pinctada martensii</name>
    <dbReference type="NCBI Taxonomy" id="66713"/>
    <lineage>
        <taxon>Eukaryota</taxon>
        <taxon>Metazoa</taxon>
        <taxon>Spiralia</taxon>
        <taxon>Lophotrochozoa</taxon>
        <taxon>Mollusca</taxon>
        <taxon>Bivalvia</taxon>
        <taxon>Autobranchia</taxon>
        <taxon>Pteriomorphia</taxon>
        <taxon>Pterioida</taxon>
        <taxon>Pterioidea</taxon>
        <taxon>Pteriidae</taxon>
        <taxon>Pinctada</taxon>
    </lineage>
</organism>
<keyword evidence="3" id="KW-0053">Apoptosis</keyword>
<dbReference type="Pfam" id="PF00619">
    <property type="entry name" value="CARD"/>
    <property type="match status" value="1"/>
</dbReference>
<evidence type="ECO:0000256" key="1">
    <source>
        <dbReference type="ARBA" id="ARBA00010134"/>
    </source>
</evidence>
<dbReference type="InterPro" id="IPR002398">
    <property type="entry name" value="Pept_C14"/>
</dbReference>
<dbReference type="PRINTS" id="PR00376">
    <property type="entry name" value="IL1BCENZYME"/>
</dbReference>
<keyword evidence="2" id="KW-0645">Protease</keyword>
<reference evidence="11" key="1">
    <citation type="submission" date="2019-08" db="EMBL/GenBank/DDBJ databases">
        <title>The improved chromosome-level genome for the pearl oyster Pinctada fucata martensii using PacBio sequencing and Hi-C.</title>
        <authorList>
            <person name="Zheng Z."/>
        </authorList>
    </citation>
    <scope>NUCLEOTIDE SEQUENCE</scope>
    <source>
        <strain evidence="11">ZZ-2019</strain>
        <tissue evidence="11">Adductor muscle</tissue>
    </source>
</reference>
<dbReference type="InterPro" id="IPR002138">
    <property type="entry name" value="Pept_C14_p10"/>
</dbReference>
<sequence length="374" mass="42473">MNEDDRKILQRNRTYIIKNIHNIDDVNSQLFEHEVFSEGMRDEVEAEGTKEKRIRKLLDIVTRRGPTAFRSFIQVLVDTDNNHVADTLYPNASSVFPRNTHVHPPYSAFQPAQEELPTSMCFIQYMSCTLCNQMLSDIVEEIYKPDHKDAECFILVIMTHGCREGVYGVDGEVLSIDKVKDLMNGNNFLVMAGKPKLVFIQACRGEQYDEGVTMTQDATAEIQRSTQGIRLGSTLLDSNQETKELTRAHIPIAMATLVICKDKRANINVTMTQDATAEIQRSMQRIRLGSSVPDSNQETKEPTGAHIMIAMATTLDMVSFRNKVYGSWFLQAVVYVFQKFAFQDDLFKLMIKVSTFRLKIGHRCVTKAGLNLKV</sequence>
<dbReference type="AlphaFoldDB" id="A0AA88YTD1"/>
<dbReference type="InterPro" id="IPR011600">
    <property type="entry name" value="Pept_C14_caspase"/>
</dbReference>